<feature type="transmembrane region" description="Helical" evidence="1">
    <location>
        <begin position="12"/>
        <end position="31"/>
    </location>
</feature>
<keyword evidence="1" id="KW-1133">Transmembrane helix</keyword>
<dbReference type="RefSeq" id="WP_390294068.1">
    <property type="nucleotide sequence ID" value="NZ_JBHSFU010000004.1"/>
</dbReference>
<keyword evidence="3" id="KW-1185">Reference proteome</keyword>
<dbReference type="NCBIfam" id="NF045580">
    <property type="entry name" value="symport_access"/>
    <property type="match status" value="1"/>
</dbReference>
<dbReference type="EMBL" id="JBHSFU010000004">
    <property type="protein sequence ID" value="MFC4557895.1"/>
    <property type="molecule type" value="Genomic_DNA"/>
</dbReference>
<dbReference type="Proteomes" id="UP001595989">
    <property type="component" value="Unassembled WGS sequence"/>
</dbReference>
<accession>A0ABV9DIT0</accession>
<name>A0ABV9DIT0_9BACI</name>
<dbReference type="InterPro" id="IPR054615">
    <property type="entry name" value="Symport_access"/>
</dbReference>
<protein>
    <submittedName>
        <fullName evidence="2">Symporter small accessory protein</fullName>
    </submittedName>
</protein>
<sequence>MLGMEDDIIALAWILTVLSGVGCALFGLIFWNRQGDESE</sequence>
<keyword evidence="1" id="KW-0812">Transmembrane</keyword>
<evidence type="ECO:0000256" key="1">
    <source>
        <dbReference type="SAM" id="Phobius"/>
    </source>
</evidence>
<organism evidence="2 3">
    <name type="scientific">Virgibacillus kekensis</name>
    <dbReference type="NCBI Taxonomy" id="202261"/>
    <lineage>
        <taxon>Bacteria</taxon>
        <taxon>Bacillati</taxon>
        <taxon>Bacillota</taxon>
        <taxon>Bacilli</taxon>
        <taxon>Bacillales</taxon>
        <taxon>Bacillaceae</taxon>
        <taxon>Virgibacillus</taxon>
    </lineage>
</organism>
<evidence type="ECO:0000313" key="3">
    <source>
        <dbReference type="Proteomes" id="UP001595989"/>
    </source>
</evidence>
<reference evidence="3" key="1">
    <citation type="journal article" date="2019" name="Int. J. Syst. Evol. Microbiol.">
        <title>The Global Catalogue of Microorganisms (GCM) 10K type strain sequencing project: providing services to taxonomists for standard genome sequencing and annotation.</title>
        <authorList>
            <consortium name="The Broad Institute Genomics Platform"/>
            <consortium name="The Broad Institute Genome Sequencing Center for Infectious Disease"/>
            <person name="Wu L."/>
            <person name="Ma J."/>
        </authorList>
    </citation>
    <scope>NUCLEOTIDE SEQUENCE [LARGE SCALE GENOMIC DNA]</scope>
    <source>
        <strain evidence="3">CGMCC 4.7426</strain>
    </source>
</reference>
<keyword evidence="1" id="KW-0472">Membrane</keyword>
<comment type="caution">
    <text evidence="2">The sequence shown here is derived from an EMBL/GenBank/DDBJ whole genome shotgun (WGS) entry which is preliminary data.</text>
</comment>
<gene>
    <name evidence="2" type="ORF">ACFO3D_06680</name>
</gene>
<proteinExistence type="predicted"/>
<evidence type="ECO:0000313" key="2">
    <source>
        <dbReference type="EMBL" id="MFC4557895.1"/>
    </source>
</evidence>